<dbReference type="AlphaFoldDB" id="A0A512II34"/>
<name>A0A512II34_9MICC</name>
<feature type="domain" description="Schlafen AlbA-2" evidence="2">
    <location>
        <begin position="17"/>
        <end position="137"/>
    </location>
</feature>
<dbReference type="PANTHER" id="PTHR30595">
    <property type="entry name" value="GLPR-RELATED TRANSCRIPTIONAL REPRESSOR"/>
    <property type="match status" value="1"/>
</dbReference>
<accession>A0A512II34</accession>
<protein>
    <submittedName>
        <fullName evidence="3">Dihydroorotate dehydrogenase</fullName>
    </submittedName>
</protein>
<dbReference type="STRING" id="388357.GCA_001580365_02333"/>
<dbReference type="EMBL" id="BJZS01000122">
    <property type="protein sequence ID" value="GEO97364.1"/>
    <property type="molecule type" value="Genomic_DNA"/>
</dbReference>
<dbReference type="RefSeq" id="WP_198161397.1">
    <property type="nucleotide sequence ID" value="NZ_BJZS01000122.1"/>
</dbReference>
<dbReference type="InterPro" id="IPR038475">
    <property type="entry name" value="RecG_C_sf"/>
</dbReference>
<dbReference type="Proteomes" id="UP000321103">
    <property type="component" value="Unassembled WGS sequence"/>
</dbReference>
<proteinExistence type="predicted"/>
<dbReference type="InterPro" id="IPR038461">
    <property type="entry name" value="Schlafen_AlbA_2_dom_sf"/>
</dbReference>
<dbReference type="Gene3D" id="3.30.950.30">
    <property type="entry name" value="Schlafen, AAA domain"/>
    <property type="match status" value="1"/>
</dbReference>
<dbReference type="Pfam" id="PF04326">
    <property type="entry name" value="SLFN_AlbA_2"/>
    <property type="match status" value="1"/>
</dbReference>
<feature type="region of interest" description="Disordered" evidence="1">
    <location>
        <begin position="501"/>
        <end position="522"/>
    </location>
</feature>
<gene>
    <name evidence="3" type="ORF">KTU01_34870</name>
</gene>
<evidence type="ECO:0000259" key="2">
    <source>
        <dbReference type="Pfam" id="PF04326"/>
    </source>
</evidence>
<evidence type="ECO:0000256" key="1">
    <source>
        <dbReference type="SAM" id="MobiDB-lite"/>
    </source>
</evidence>
<keyword evidence="4" id="KW-1185">Reference proteome</keyword>
<comment type="caution">
    <text evidence="3">The sequence shown here is derived from an EMBL/GenBank/DDBJ whole genome shotgun (WGS) entry which is preliminary data.</text>
</comment>
<dbReference type="Pfam" id="PF13749">
    <property type="entry name" value="HATPase_c_4"/>
    <property type="match status" value="1"/>
</dbReference>
<dbReference type="Gene3D" id="3.30.565.60">
    <property type="match status" value="1"/>
</dbReference>
<sequence length="598" mass="64167">MSETREVVADLRRRGAEPTQVEVKAAAGGMPKSLKETLSAFSNGEGGIVLLGLSEDEDFTPVASFDADAIRDAAAGMAADSMTPAVRCEIAIEPFEGARIVRIDVPEMNSGEKPCYVTARGVYGGSYLRVGDGDRKLTQYEVTQLLANQGQPTDDQQPVREAALADLDPQAVSALLTRVRERSPRAFAGVSDDVALTRLGVLVRDGENLVPSLAGLLCLGIYPQQFFPQLNVTFVALPGTTMGETTQDGRRFLDNQTVDGPLPVIVQDAVAAVERNMLRGAVIQGAGRSDRYEYPLEAVRELVVNALMHRDYGPLARGTQVQIELYADRLVVKNPGSLYGGVEVGGLGADEITSSRNGLLARLLSDVELPGRGEVVCENRGSGIPRIMATLRAAGMTPPEFEATLSHVKVTVPRHALLDTDTVEWIASLGVTGLTDAQHMALAMLHHGTEVSNERLRSWGLDSREATAALTDLVDRGLAERSGGRRYARYQLSPDVALSSRVAGSDVDPSSPLERSAPRPGGTIVLDEDLESVLRAVGAEGLDATRPVAAHLGWTYSRTLSRINELIGRGMLEATAPPTSRKRRYRVTAEGVRRLSVS</sequence>
<organism evidence="3 4">
    <name type="scientific">Kocuria turfanensis</name>
    <dbReference type="NCBI Taxonomy" id="388357"/>
    <lineage>
        <taxon>Bacteria</taxon>
        <taxon>Bacillati</taxon>
        <taxon>Actinomycetota</taxon>
        <taxon>Actinomycetes</taxon>
        <taxon>Micrococcales</taxon>
        <taxon>Micrococcaceae</taxon>
        <taxon>Kocuria</taxon>
    </lineage>
</organism>
<reference evidence="3 4" key="1">
    <citation type="submission" date="2019-07" db="EMBL/GenBank/DDBJ databases">
        <title>Whole genome shotgun sequence of Kocuria turfanensis NBRC 107627.</title>
        <authorList>
            <person name="Hosoyama A."/>
            <person name="Uohara A."/>
            <person name="Ohji S."/>
            <person name="Ichikawa N."/>
        </authorList>
    </citation>
    <scope>NUCLEOTIDE SEQUENCE [LARGE SCALE GENOMIC DNA]</scope>
    <source>
        <strain evidence="3 4">NBRC 107627</strain>
    </source>
</reference>
<dbReference type="InterPro" id="IPR007421">
    <property type="entry name" value="Schlafen_AlbA_2_dom"/>
</dbReference>
<dbReference type="PANTHER" id="PTHR30595:SF6">
    <property type="entry name" value="SCHLAFEN ALBA-2 DOMAIN-CONTAINING PROTEIN"/>
    <property type="match status" value="1"/>
</dbReference>
<evidence type="ECO:0000313" key="4">
    <source>
        <dbReference type="Proteomes" id="UP000321103"/>
    </source>
</evidence>
<evidence type="ECO:0000313" key="3">
    <source>
        <dbReference type="EMBL" id="GEO97364.1"/>
    </source>
</evidence>